<accession>Q22WH6</accession>
<feature type="signal peptide" evidence="1">
    <location>
        <begin position="1"/>
        <end position="21"/>
    </location>
</feature>
<protein>
    <recommendedName>
        <fullName evidence="4">Transmembrane protein</fullName>
    </recommendedName>
</protein>
<evidence type="ECO:0000256" key="1">
    <source>
        <dbReference type="SAM" id="SignalP"/>
    </source>
</evidence>
<keyword evidence="3" id="KW-1185">Reference proteome</keyword>
<name>Q22WH6_TETTS</name>
<dbReference type="eggNOG" id="ENOG502SW9S">
    <property type="taxonomic scope" value="Eukaryota"/>
</dbReference>
<dbReference type="HOGENOM" id="CLU_092242_0_0_1"/>
<evidence type="ECO:0000313" key="3">
    <source>
        <dbReference type="Proteomes" id="UP000009168"/>
    </source>
</evidence>
<dbReference type="AlphaFoldDB" id="Q22WH6"/>
<proteinExistence type="predicted"/>
<sequence>MVKLQAICLFFLVLNVGFTVCDNNASQSVPQYLALVADTKIASAQVQDFIVQQMANLKQKYPEAAALIDQDMKSLSTANPTLPWQNPADFHTTVFYLGYDPKNMESEYYKQFVPGKTYTLQSSTFVYVPGAIMCTPVFPAPSINIANKCPHITLKIDKFQAFQSNAVLESLFTNNGPLQTQYQNGFFMQQEQTLTQKIQNVKIGNDIVDIYIIKTNYNTDKHIDLKATSQYCDDAKPKETSSTSSKQLDFFLSIMIAALSYLLF</sequence>
<dbReference type="InParanoid" id="Q22WH6"/>
<evidence type="ECO:0008006" key="4">
    <source>
        <dbReference type="Google" id="ProtNLM"/>
    </source>
</evidence>
<dbReference type="Proteomes" id="UP000009168">
    <property type="component" value="Unassembled WGS sequence"/>
</dbReference>
<keyword evidence="1" id="KW-0732">Signal</keyword>
<evidence type="ECO:0000313" key="2">
    <source>
        <dbReference type="EMBL" id="EAR89441.1"/>
    </source>
</evidence>
<reference evidence="3" key="1">
    <citation type="journal article" date="2006" name="PLoS Biol.">
        <title>Macronuclear genome sequence of the ciliate Tetrahymena thermophila, a model eukaryote.</title>
        <authorList>
            <person name="Eisen J.A."/>
            <person name="Coyne R.S."/>
            <person name="Wu M."/>
            <person name="Wu D."/>
            <person name="Thiagarajan M."/>
            <person name="Wortman J.R."/>
            <person name="Badger J.H."/>
            <person name="Ren Q."/>
            <person name="Amedeo P."/>
            <person name="Jones K.M."/>
            <person name="Tallon L.J."/>
            <person name="Delcher A.L."/>
            <person name="Salzberg S.L."/>
            <person name="Silva J.C."/>
            <person name="Haas B.J."/>
            <person name="Majoros W.H."/>
            <person name="Farzad M."/>
            <person name="Carlton J.M."/>
            <person name="Smith R.K. Jr."/>
            <person name="Garg J."/>
            <person name="Pearlman R.E."/>
            <person name="Karrer K.M."/>
            <person name="Sun L."/>
            <person name="Manning G."/>
            <person name="Elde N.C."/>
            <person name="Turkewitz A.P."/>
            <person name="Asai D.J."/>
            <person name="Wilkes D.E."/>
            <person name="Wang Y."/>
            <person name="Cai H."/>
            <person name="Collins K."/>
            <person name="Stewart B.A."/>
            <person name="Lee S.R."/>
            <person name="Wilamowska K."/>
            <person name="Weinberg Z."/>
            <person name="Ruzzo W.L."/>
            <person name="Wloga D."/>
            <person name="Gaertig J."/>
            <person name="Frankel J."/>
            <person name="Tsao C.-C."/>
            <person name="Gorovsky M.A."/>
            <person name="Keeling P.J."/>
            <person name="Waller R.F."/>
            <person name="Patron N.J."/>
            <person name="Cherry J.M."/>
            <person name="Stover N.A."/>
            <person name="Krieger C.J."/>
            <person name="del Toro C."/>
            <person name="Ryder H.F."/>
            <person name="Williamson S.C."/>
            <person name="Barbeau R.A."/>
            <person name="Hamilton E.P."/>
            <person name="Orias E."/>
        </authorList>
    </citation>
    <scope>NUCLEOTIDE SEQUENCE [LARGE SCALE GENOMIC DNA]</scope>
    <source>
        <strain evidence="3">SB210</strain>
    </source>
</reference>
<organism evidence="2 3">
    <name type="scientific">Tetrahymena thermophila (strain SB210)</name>
    <dbReference type="NCBI Taxonomy" id="312017"/>
    <lineage>
        <taxon>Eukaryota</taxon>
        <taxon>Sar</taxon>
        <taxon>Alveolata</taxon>
        <taxon>Ciliophora</taxon>
        <taxon>Intramacronucleata</taxon>
        <taxon>Oligohymenophorea</taxon>
        <taxon>Hymenostomatida</taxon>
        <taxon>Tetrahymenina</taxon>
        <taxon>Tetrahymenidae</taxon>
        <taxon>Tetrahymena</taxon>
    </lineage>
</organism>
<dbReference type="GeneID" id="7838454"/>
<gene>
    <name evidence="2" type="ORF">TTHERM_00155600</name>
</gene>
<dbReference type="KEGG" id="tet:TTHERM_00155600"/>
<dbReference type="RefSeq" id="XP_001009686.1">
    <property type="nucleotide sequence ID" value="XM_001009686.2"/>
</dbReference>
<dbReference type="EMBL" id="GG662820">
    <property type="protein sequence ID" value="EAR89441.1"/>
    <property type="molecule type" value="Genomic_DNA"/>
</dbReference>
<dbReference type="OrthoDB" id="292172at2759"/>
<feature type="chain" id="PRO_5004201157" description="Transmembrane protein" evidence="1">
    <location>
        <begin position="22"/>
        <end position="264"/>
    </location>
</feature>